<dbReference type="SUPFAM" id="SSF81296">
    <property type="entry name" value="E set domains"/>
    <property type="match status" value="1"/>
</dbReference>
<evidence type="ECO:0000256" key="1">
    <source>
        <dbReference type="ARBA" id="ARBA00001231"/>
    </source>
</evidence>
<feature type="chain" id="PRO_5007832464" description="beta-N-acetylhexosaminidase" evidence="9">
    <location>
        <begin position="29"/>
        <end position="887"/>
    </location>
</feature>
<dbReference type="Pfam" id="PF03174">
    <property type="entry name" value="CHB_HEX_C"/>
    <property type="match status" value="1"/>
</dbReference>
<dbReference type="PANTHER" id="PTHR22600">
    <property type="entry name" value="BETA-HEXOSAMINIDASE"/>
    <property type="match status" value="1"/>
</dbReference>
<protein>
    <recommendedName>
        <fullName evidence="3">beta-N-acetylhexosaminidase</fullName>
        <ecNumber evidence="3">3.2.1.52</ecNumber>
    </recommendedName>
    <alternativeName>
        <fullName evidence="6">Beta-N-acetylhexosaminidase</fullName>
    </alternativeName>
    <alternativeName>
        <fullName evidence="7">N-acetyl-beta-glucosaminidase</fullName>
    </alternativeName>
</protein>
<feature type="active site" description="Proton donor" evidence="8">
    <location>
        <position position="546"/>
    </location>
</feature>
<evidence type="ECO:0000256" key="3">
    <source>
        <dbReference type="ARBA" id="ARBA00012663"/>
    </source>
</evidence>
<dbReference type="EMBL" id="AUXX01000026">
    <property type="protein sequence ID" value="KZN64664.1"/>
    <property type="molecule type" value="Genomic_DNA"/>
</dbReference>
<dbReference type="PATRIC" id="fig|1365257.3.peg.3201"/>
<dbReference type="InterPro" id="IPR025705">
    <property type="entry name" value="Beta_hexosaminidase_sua/sub"/>
</dbReference>
<dbReference type="InterPro" id="IPR012291">
    <property type="entry name" value="CBM2_carb-bd_dom_sf"/>
</dbReference>
<sequence length="887" mass="99663">MRVHKRALTGRVVAMLLPSIMLASPVWANNSLTKINQQQLDRLADTLDVKYRLLSNMPEQCPGSTAEFCYHAQIELTSPFTVNVDGWKILYSQVYPSSETKSQQLTLRHFNGDLNHIAPNQAFNGFKAGESQVIEMWVGSSLLNEGELMPNYILTAEGLAPKVIKSTQSYIEADTGLEIKPYAAVSDSESVMKSHPEDQYGQHTSAALFEKYTIDNYPVDSVKHAIVPTPNAIEVFEGSAPLNLNKGLNVHLVGVEYGQVAAALSRLAELGAKQSHEGVKVIVKVAGTSEGMAGGYQLDTRNGKVFIEAQDSEGAFYGLQSLASLLSLDTMQVPAVKVVDEPRYEYRGLHLDVARNFRSKEFVLRLLGKMAAYKLNKLHFHLADDEGWRIEIPGLPELTELSSHRCIDLDDKDCLQPQLGSALNAGRDGYYSLSDYQEILNFAKQHHIEVIPSLDMPGHSRAAVKAMEKRYYTLSKQGEHAAAKQFLVSDPKDVTEYRSIQHYNDNTLNVCMESTYAFVDKVISEVANQHKKAGSPLNIYHIGADETAGAWVESPACKQFIADKSNDVHEVEELTGYFIERVSRMIAAKGIEVAGWNDGLSETRQDKMPNKVASYVWATLPQNAHKVVSAHARRGWDIILATPDVTYLDFPYELDPKESGYKWGSRRTNSQTIFEFMPDNLPANAEFKKDTIGRNYVADDRTQVDENGKFVHQPLPEGFRVTGIQGHLWSEVIRKDHLAEYMLFPRLLALAEKAWHRANWEVPYNYAGEKYDHTTNFLTTQKRALRDRQWQDFIHAVGHKELEKFDKLGVFYRIPNVVSKVIDNKLHASTIIPGLPIQYRVGNGSWLEYTAPVDLKAGKNIELRALSPDRRRPGRVELADLENQTKL</sequence>
<dbReference type="CDD" id="cd02847">
    <property type="entry name" value="E_set_Chitobiase_C"/>
    <property type="match status" value="1"/>
</dbReference>
<comment type="caution">
    <text evidence="11">The sequence shown here is derived from an EMBL/GenBank/DDBJ whole genome shotgun (WGS) entry which is preliminary data.</text>
</comment>
<dbReference type="GO" id="GO:0030203">
    <property type="term" value="P:glycosaminoglycan metabolic process"/>
    <property type="evidence" value="ECO:0007669"/>
    <property type="project" value="TreeGrafter"/>
</dbReference>
<dbReference type="GO" id="GO:0004563">
    <property type="term" value="F:beta-N-acetylhexosaminidase activity"/>
    <property type="evidence" value="ECO:0007669"/>
    <property type="project" value="UniProtKB-EC"/>
</dbReference>
<dbReference type="GO" id="GO:0005975">
    <property type="term" value="P:carbohydrate metabolic process"/>
    <property type="evidence" value="ECO:0007669"/>
    <property type="project" value="InterPro"/>
</dbReference>
<dbReference type="SUPFAM" id="SSF49384">
    <property type="entry name" value="Carbohydrate-binding domain"/>
    <property type="match status" value="1"/>
</dbReference>
<dbReference type="RefSeq" id="WP_063381749.1">
    <property type="nucleotide sequence ID" value="NZ_AUXX01000026.1"/>
</dbReference>
<dbReference type="SUPFAM" id="SSF51445">
    <property type="entry name" value="(Trans)glycosidases"/>
    <property type="match status" value="1"/>
</dbReference>
<dbReference type="Pfam" id="PF00728">
    <property type="entry name" value="Glyco_hydro_20"/>
    <property type="match status" value="1"/>
</dbReference>
<keyword evidence="5" id="KW-0326">Glycosidase</keyword>
<keyword evidence="9" id="KW-0732">Signal</keyword>
<dbReference type="InterPro" id="IPR015882">
    <property type="entry name" value="HEX_bac_N"/>
</dbReference>
<evidence type="ECO:0000313" key="11">
    <source>
        <dbReference type="EMBL" id="KZN64664.1"/>
    </source>
</evidence>
<dbReference type="PRINTS" id="PR00738">
    <property type="entry name" value="GLHYDRLASE20"/>
</dbReference>
<dbReference type="Proteomes" id="UP000076661">
    <property type="component" value="Unassembled WGS sequence"/>
</dbReference>
<comment type="catalytic activity">
    <reaction evidence="1">
        <text>Hydrolysis of terminal non-reducing N-acetyl-D-hexosamine residues in N-acetyl-beta-D-hexosaminides.</text>
        <dbReference type="EC" id="3.2.1.52"/>
    </reaction>
</comment>
<dbReference type="InterPro" id="IPR004867">
    <property type="entry name" value="CHB_C_dom"/>
</dbReference>
<dbReference type="InterPro" id="IPR015883">
    <property type="entry name" value="Glyco_hydro_20_cat"/>
</dbReference>
<dbReference type="Gene3D" id="3.20.20.80">
    <property type="entry name" value="Glycosidases"/>
    <property type="match status" value="1"/>
</dbReference>
<feature type="signal peptide" evidence="9">
    <location>
        <begin position="1"/>
        <end position="28"/>
    </location>
</feature>
<dbReference type="InterPro" id="IPR013783">
    <property type="entry name" value="Ig-like_fold"/>
</dbReference>
<dbReference type="SMART" id="SM01081">
    <property type="entry name" value="CHB_HEX"/>
    <property type="match status" value="1"/>
</dbReference>
<gene>
    <name evidence="11" type="ORF">N478_21960</name>
</gene>
<dbReference type="SUPFAM" id="SSF55545">
    <property type="entry name" value="beta-N-acetylhexosaminidase-like domain"/>
    <property type="match status" value="1"/>
</dbReference>
<organism evidence="11 12">
    <name type="scientific">Pseudoalteromonas luteoviolacea S4060-1</name>
    <dbReference type="NCBI Taxonomy" id="1365257"/>
    <lineage>
        <taxon>Bacteria</taxon>
        <taxon>Pseudomonadati</taxon>
        <taxon>Pseudomonadota</taxon>
        <taxon>Gammaproteobacteria</taxon>
        <taxon>Alteromonadales</taxon>
        <taxon>Pseudoalteromonadaceae</taxon>
        <taxon>Pseudoalteromonas</taxon>
    </lineage>
</organism>
<evidence type="ECO:0000313" key="12">
    <source>
        <dbReference type="Proteomes" id="UP000076661"/>
    </source>
</evidence>
<evidence type="ECO:0000256" key="6">
    <source>
        <dbReference type="ARBA" id="ARBA00030512"/>
    </source>
</evidence>
<dbReference type="PANTHER" id="PTHR22600:SF57">
    <property type="entry name" value="BETA-N-ACETYLHEXOSAMINIDASE"/>
    <property type="match status" value="1"/>
</dbReference>
<evidence type="ECO:0000259" key="10">
    <source>
        <dbReference type="SMART" id="SM01081"/>
    </source>
</evidence>
<dbReference type="InterPro" id="IPR004866">
    <property type="entry name" value="CHB/HEX_N_dom"/>
</dbReference>
<evidence type="ECO:0000256" key="7">
    <source>
        <dbReference type="ARBA" id="ARBA00033000"/>
    </source>
</evidence>
<dbReference type="InterPro" id="IPR014756">
    <property type="entry name" value="Ig_E-set"/>
</dbReference>
<dbReference type="Pfam" id="PF02838">
    <property type="entry name" value="Glyco_hydro_20b"/>
    <property type="match status" value="1"/>
</dbReference>
<keyword evidence="4" id="KW-0378">Hydrolase</keyword>
<dbReference type="Pfam" id="PF03173">
    <property type="entry name" value="CHB_HEX"/>
    <property type="match status" value="1"/>
</dbReference>
<evidence type="ECO:0000256" key="5">
    <source>
        <dbReference type="ARBA" id="ARBA00023295"/>
    </source>
</evidence>
<dbReference type="InterPro" id="IPR008965">
    <property type="entry name" value="CBM2/CBM3_carb-bd_dom_sf"/>
</dbReference>
<proteinExistence type="inferred from homology"/>
<evidence type="ECO:0000256" key="9">
    <source>
        <dbReference type="SAM" id="SignalP"/>
    </source>
</evidence>
<evidence type="ECO:0000256" key="4">
    <source>
        <dbReference type="ARBA" id="ARBA00022801"/>
    </source>
</evidence>
<dbReference type="Gene3D" id="2.60.40.290">
    <property type="match status" value="1"/>
</dbReference>
<dbReference type="AlphaFoldDB" id="A0A162BNC9"/>
<dbReference type="Gene3D" id="3.30.379.10">
    <property type="entry name" value="Chitobiase/beta-hexosaminidase domain 2-like"/>
    <property type="match status" value="1"/>
</dbReference>
<dbReference type="EC" id="3.2.1.52" evidence="3"/>
<feature type="domain" description="Chitobiase/beta-hexosaminidases N-terminal" evidence="10">
    <location>
        <begin position="45"/>
        <end position="207"/>
    </location>
</feature>
<dbReference type="GO" id="GO:0030247">
    <property type="term" value="F:polysaccharide binding"/>
    <property type="evidence" value="ECO:0007669"/>
    <property type="project" value="InterPro"/>
</dbReference>
<name>A0A162BNC9_9GAMM</name>
<reference evidence="11 12" key="1">
    <citation type="submission" date="2013-07" db="EMBL/GenBank/DDBJ databases">
        <title>Comparative Genomic and Metabolomic Analysis of Twelve Strains of Pseudoalteromonas luteoviolacea.</title>
        <authorList>
            <person name="Vynne N.G."/>
            <person name="Mansson M."/>
            <person name="Gram L."/>
        </authorList>
    </citation>
    <scope>NUCLEOTIDE SEQUENCE [LARGE SCALE GENOMIC DNA]</scope>
    <source>
        <strain evidence="11 12">S4060-1</strain>
    </source>
</reference>
<comment type="similarity">
    <text evidence="2">Belongs to the glycosyl hydrolase 20 family.</text>
</comment>
<dbReference type="GO" id="GO:0016020">
    <property type="term" value="C:membrane"/>
    <property type="evidence" value="ECO:0007669"/>
    <property type="project" value="TreeGrafter"/>
</dbReference>
<dbReference type="InterPro" id="IPR029018">
    <property type="entry name" value="Hex-like_dom2"/>
</dbReference>
<evidence type="ECO:0000256" key="2">
    <source>
        <dbReference type="ARBA" id="ARBA00006285"/>
    </source>
</evidence>
<accession>A0A162BNC9</accession>
<evidence type="ECO:0000256" key="8">
    <source>
        <dbReference type="PIRSR" id="PIRSR625705-1"/>
    </source>
</evidence>
<dbReference type="Gene3D" id="2.60.40.10">
    <property type="entry name" value="Immunoglobulins"/>
    <property type="match status" value="1"/>
</dbReference>
<dbReference type="InterPro" id="IPR017853">
    <property type="entry name" value="GH"/>
</dbReference>